<dbReference type="SUPFAM" id="SSF46689">
    <property type="entry name" value="Homeodomain-like"/>
    <property type="match status" value="1"/>
</dbReference>
<dbReference type="SUPFAM" id="SSF48498">
    <property type="entry name" value="Tetracyclin repressor-like, C-terminal domain"/>
    <property type="match status" value="1"/>
</dbReference>
<dbReference type="InterPro" id="IPR050109">
    <property type="entry name" value="HTH-type_TetR-like_transc_reg"/>
</dbReference>
<dbReference type="PROSITE" id="PS50977">
    <property type="entry name" value="HTH_TETR_2"/>
    <property type="match status" value="1"/>
</dbReference>
<dbReference type="InterPro" id="IPR001647">
    <property type="entry name" value="HTH_TetR"/>
</dbReference>
<evidence type="ECO:0000313" key="8">
    <source>
        <dbReference type="Proteomes" id="UP001501115"/>
    </source>
</evidence>
<evidence type="ECO:0000259" key="6">
    <source>
        <dbReference type="PROSITE" id="PS50977"/>
    </source>
</evidence>
<keyword evidence="2 4" id="KW-0238">DNA-binding</keyword>
<protein>
    <recommendedName>
        <fullName evidence="6">HTH tetR-type domain-containing protein</fullName>
    </recommendedName>
</protein>
<gene>
    <name evidence="7" type="ORF">GCM10023086_59980</name>
</gene>
<dbReference type="InterPro" id="IPR036271">
    <property type="entry name" value="Tet_transcr_reg_TetR-rel_C_sf"/>
</dbReference>
<reference evidence="8" key="1">
    <citation type="journal article" date="2019" name="Int. J. Syst. Evol. Microbiol.">
        <title>The Global Catalogue of Microorganisms (GCM) 10K type strain sequencing project: providing services to taxonomists for standard genome sequencing and annotation.</title>
        <authorList>
            <consortium name="The Broad Institute Genomics Platform"/>
            <consortium name="The Broad Institute Genome Sequencing Center for Infectious Disease"/>
            <person name="Wu L."/>
            <person name="Ma J."/>
        </authorList>
    </citation>
    <scope>NUCLEOTIDE SEQUENCE [LARGE SCALE GENOMIC DNA]</scope>
    <source>
        <strain evidence="8">JCM 31290</strain>
    </source>
</reference>
<dbReference type="Pfam" id="PF00440">
    <property type="entry name" value="TetR_N"/>
    <property type="match status" value="1"/>
</dbReference>
<dbReference type="PANTHER" id="PTHR30055:SF234">
    <property type="entry name" value="HTH-TYPE TRANSCRIPTIONAL REGULATOR BETI"/>
    <property type="match status" value="1"/>
</dbReference>
<sequence length="380" mass="41504">MPGEVARGAAISLGGVRALFEFRMLLEPEAVASVATSGAAREELPTPFRVPSSRAPWYRSPKKSHAPKTPRAASTTAARRPRCALHRRNRVISAMKHGTASTQARPHARLPRQEASTAEEHRPGRWRSPAVGTRHSREGCDLGWLTVSWAERMAASGYTAPAGGQGRGSVTTQRGNQSAVAARGRTAAGRAPGPRAVEIRNAALVLFAERGYAATTMADIGEAVGMRGPSLYKHVGSKQELLTQIMTGTMDDLLRNHRAAVTGCEDVVERLRRAAEAHVRYHARHRLEAFVGTREIRSLEEPHRTEVLQRRAAYEQAFRTLLGEGVQAGRFSVTTVKLTSYAILDLGMGVPVWYHEDGDLTEDQVVYQYGDFAMRLAGAR</sequence>
<comment type="caution">
    <text evidence="7">The sequence shown here is derived from an EMBL/GenBank/DDBJ whole genome shotgun (WGS) entry which is preliminary data.</text>
</comment>
<dbReference type="PRINTS" id="PR00455">
    <property type="entry name" value="HTHTETR"/>
</dbReference>
<feature type="compositionally biased region" description="Polar residues" evidence="5">
    <location>
        <begin position="168"/>
        <end position="178"/>
    </location>
</feature>
<evidence type="ECO:0000313" key="7">
    <source>
        <dbReference type="EMBL" id="GAA4330374.1"/>
    </source>
</evidence>
<feature type="region of interest" description="Disordered" evidence="5">
    <location>
        <begin position="159"/>
        <end position="193"/>
    </location>
</feature>
<feature type="region of interest" description="Disordered" evidence="5">
    <location>
        <begin position="36"/>
        <end position="137"/>
    </location>
</feature>
<feature type="compositionally biased region" description="Low complexity" evidence="5">
    <location>
        <begin position="179"/>
        <end position="193"/>
    </location>
</feature>
<name>A0ABP8GVI5_9ACTN</name>
<dbReference type="Gene3D" id="1.10.357.10">
    <property type="entry name" value="Tetracycline Repressor, domain 2"/>
    <property type="match status" value="1"/>
</dbReference>
<evidence type="ECO:0000256" key="1">
    <source>
        <dbReference type="ARBA" id="ARBA00023015"/>
    </source>
</evidence>
<keyword evidence="1" id="KW-0805">Transcription regulation</keyword>
<evidence type="ECO:0000256" key="5">
    <source>
        <dbReference type="SAM" id="MobiDB-lite"/>
    </source>
</evidence>
<organism evidence="7 8">
    <name type="scientific">Streptomyces venetus</name>
    <dbReference type="NCBI Taxonomy" id="1701086"/>
    <lineage>
        <taxon>Bacteria</taxon>
        <taxon>Bacillati</taxon>
        <taxon>Actinomycetota</taxon>
        <taxon>Actinomycetes</taxon>
        <taxon>Kitasatosporales</taxon>
        <taxon>Streptomycetaceae</taxon>
        <taxon>Streptomyces</taxon>
    </lineage>
</organism>
<evidence type="ECO:0000256" key="4">
    <source>
        <dbReference type="PROSITE-ProRule" id="PRU00335"/>
    </source>
</evidence>
<feature type="compositionally biased region" description="Low complexity" evidence="5">
    <location>
        <begin position="69"/>
        <end position="78"/>
    </location>
</feature>
<feature type="compositionally biased region" description="Basic residues" evidence="5">
    <location>
        <begin position="79"/>
        <end position="90"/>
    </location>
</feature>
<dbReference type="InterPro" id="IPR009057">
    <property type="entry name" value="Homeodomain-like_sf"/>
</dbReference>
<dbReference type="PANTHER" id="PTHR30055">
    <property type="entry name" value="HTH-TYPE TRANSCRIPTIONAL REGULATOR RUTR"/>
    <property type="match status" value="1"/>
</dbReference>
<evidence type="ECO:0000256" key="3">
    <source>
        <dbReference type="ARBA" id="ARBA00023163"/>
    </source>
</evidence>
<evidence type="ECO:0000256" key="2">
    <source>
        <dbReference type="ARBA" id="ARBA00023125"/>
    </source>
</evidence>
<feature type="domain" description="HTH tetR-type" evidence="6">
    <location>
        <begin position="193"/>
        <end position="253"/>
    </location>
</feature>
<dbReference type="Proteomes" id="UP001501115">
    <property type="component" value="Unassembled WGS sequence"/>
</dbReference>
<keyword evidence="8" id="KW-1185">Reference proteome</keyword>
<keyword evidence="3" id="KW-0804">Transcription</keyword>
<dbReference type="EMBL" id="BAABET010000010">
    <property type="protein sequence ID" value="GAA4330374.1"/>
    <property type="molecule type" value="Genomic_DNA"/>
</dbReference>
<dbReference type="Pfam" id="PF17932">
    <property type="entry name" value="TetR_C_24"/>
    <property type="match status" value="1"/>
</dbReference>
<feature type="DNA-binding region" description="H-T-H motif" evidence="4">
    <location>
        <begin position="216"/>
        <end position="235"/>
    </location>
</feature>
<accession>A0ABP8GVI5</accession>
<dbReference type="InterPro" id="IPR041490">
    <property type="entry name" value="KstR2_TetR_C"/>
</dbReference>
<proteinExistence type="predicted"/>